<dbReference type="AlphaFoldDB" id="A0A834SV68"/>
<reference evidence="2" key="1">
    <citation type="submission" date="2020-09" db="EMBL/GenBank/DDBJ databases">
        <title>Genome-Enabled Discovery of Anthraquinone Biosynthesis in Senna tora.</title>
        <authorList>
            <person name="Kang S.-H."/>
            <person name="Pandey R.P."/>
            <person name="Lee C.-M."/>
            <person name="Sim J.-S."/>
            <person name="Jeong J.-T."/>
            <person name="Choi B.-S."/>
            <person name="Jung M."/>
            <person name="Ginzburg D."/>
            <person name="Zhao K."/>
            <person name="Won S.Y."/>
            <person name="Oh T.-J."/>
            <person name="Yu Y."/>
            <person name="Kim N.-H."/>
            <person name="Lee O.R."/>
            <person name="Lee T.-H."/>
            <person name="Bashyal P."/>
            <person name="Kim T.-S."/>
            <person name="Lee W.-H."/>
            <person name="Kawkins C."/>
            <person name="Kim C.-K."/>
            <person name="Kim J.S."/>
            <person name="Ahn B.O."/>
            <person name="Rhee S.Y."/>
            <person name="Sohng J.K."/>
        </authorList>
    </citation>
    <scope>NUCLEOTIDE SEQUENCE</scope>
    <source>
        <tissue evidence="2">Leaf</tissue>
    </source>
</reference>
<evidence type="ECO:0000259" key="1">
    <source>
        <dbReference type="Pfam" id="PF12776"/>
    </source>
</evidence>
<feature type="domain" description="Myb/SANT-like" evidence="1">
    <location>
        <begin position="19"/>
        <end position="119"/>
    </location>
</feature>
<comment type="caution">
    <text evidence="2">The sequence shown here is derived from an EMBL/GenBank/DDBJ whole genome shotgun (WGS) entry which is preliminary data.</text>
</comment>
<gene>
    <name evidence="2" type="ORF">G2W53_035095</name>
</gene>
<dbReference type="OrthoDB" id="1435217at2759"/>
<organism evidence="2 3">
    <name type="scientific">Senna tora</name>
    <dbReference type="NCBI Taxonomy" id="362788"/>
    <lineage>
        <taxon>Eukaryota</taxon>
        <taxon>Viridiplantae</taxon>
        <taxon>Streptophyta</taxon>
        <taxon>Embryophyta</taxon>
        <taxon>Tracheophyta</taxon>
        <taxon>Spermatophyta</taxon>
        <taxon>Magnoliopsida</taxon>
        <taxon>eudicotyledons</taxon>
        <taxon>Gunneridae</taxon>
        <taxon>Pentapetalae</taxon>
        <taxon>rosids</taxon>
        <taxon>fabids</taxon>
        <taxon>Fabales</taxon>
        <taxon>Fabaceae</taxon>
        <taxon>Caesalpinioideae</taxon>
        <taxon>Cassia clade</taxon>
        <taxon>Senna</taxon>
    </lineage>
</organism>
<name>A0A834SV68_9FABA</name>
<dbReference type="InterPro" id="IPR024752">
    <property type="entry name" value="Myb/SANT-like_dom"/>
</dbReference>
<evidence type="ECO:0000313" key="3">
    <source>
        <dbReference type="Proteomes" id="UP000634136"/>
    </source>
</evidence>
<dbReference type="Proteomes" id="UP000634136">
    <property type="component" value="Unassembled WGS sequence"/>
</dbReference>
<dbReference type="Pfam" id="PF12776">
    <property type="entry name" value="Myb_DNA-bind_3"/>
    <property type="match status" value="1"/>
</dbReference>
<proteinExistence type="predicted"/>
<dbReference type="PANTHER" id="PTHR46250:SF17">
    <property type="entry name" value="MYB_SANT-LIKE DOMAIN-CONTAINING PROTEIN"/>
    <property type="match status" value="1"/>
</dbReference>
<dbReference type="EMBL" id="JAAIUW010000011">
    <property type="protein sequence ID" value="KAF7808352.1"/>
    <property type="molecule type" value="Genomic_DNA"/>
</dbReference>
<accession>A0A834SV68</accession>
<protein>
    <submittedName>
        <fullName evidence="2">Myb/SANT-like domain containing protein</fullName>
    </submittedName>
</protein>
<sequence length="227" mass="25392">MEGQSESSTPAASKNHRVWTPTEDALLVQCLLDVIAADGKFIQKNFFIPGHLRTLEGKMEEKSPGCGIKGIPHIQSRLRTLKSNWQTVYDMVTGANASGFGWDVDRQCVTAEPAVWDEYVRIKTKAAPWRNKSFPHYEALTQVWGKDRATGVEADMTINMDQSMKVVTKDLCQTIMYSSHAASNVSADLVAEELLKIVGLTEDELYGAHMKITSSPLLWRMFRDVPD</sequence>
<keyword evidence="3" id="KW-1185">Reference proteome</keyword>
<dbReference type="PANTHER" id="PTHR46250">
    <property type="entry name" value="MYB/SANT-LIKE DNA-BINDING DOMAIN PROTEIN-RELATED"/>
    <property type="match status" value="1"/>
</dbReference>
<evidence type="ECO:0000313" key="2">
    <source>
        <dbReference type="EMBL" id="KAF7808352.1"/>
    </source>
</evidence>